<dbReference type="CDD" id="cd03801">
    <property type="entry name" value="GT4_PimA-like"/>
    <property type="match status" value="1"/>
</dbReference>
<organism evidence="2 3">
    <name type="scientific">Flavobacterium plurextorum</name>
    <dbReference type="NCBI Taxonomy" id="1114867"/>
    <lineage>
        <taxon>Bacteria</taxon>
        <taxon>Pseudomonadati</taxon>
        <taxon>Bacteroidota</taxon>
        <taxon>Flavobacteriia</taxon>
        <taxon>Flavobacteriales</taxon>
        <taxon>Flavobacteriaceae</taxon>
        <taxon>Flavobacterium</taxon>
    </lineage>
</organism>
<reference evidence="2 3" key="1">
    <citation type="submission" date="2016-11" db="EMBL/GenBank/DDBJ databases">
        <title>Whole genomes of Flavobacteriaceae.</title>
        <authorList>
            <person name="Stine C."/>
            <person name="Li C."/>
            <person name="Tadesse D."/>
        </authorList>
    </citation>
    <scope>NUCLEOTIDE SEQUENCE [LARGE SCALE GENOMIC DNA]</scope>
    <source>
        <strain evidence="2 3">CCUG 60112</strain>
    </source>
</reference>
<proteinExistence type="predicted"/>
<dbReference type="InterPro" id="IPR001296">
    <property type="entry name" value="Glyco_trans_1"/>
</dbReference>
<accession>A0ABX4CX04</accession>
<keyword evidence="3" id="KW-1185">Reference proteome</keyword>
<comment type="caution">
    <text evidence="2">The sequence shown here is derived from an EMBL/GenBank/DDBJ whole genome shotgun (WGS) entry which is preliminary data.</text>
</comment>
<protein>
    <recommendedName>
        <fullName evidence="1">Glycosyl transferase family 1 domain-containing protein</fullName>
    </recommendedName>
</protein>
<dbReference type="RefSeq" id="WP_089057657.1">
    <property type="nucleotide sequence ID" value="NZ_MUHD01000015.1"/>
</dbReference>
<feature type="domain" description="Glycosyl transferase family 1" evidence="1">
    <location>
        <begin position="205"/>
        <end position="358"/>
    </location>
</feature>
<dbReference type="Proteomes" id="UP000198381">
    <property type="component" value="Unassembled WGS sequence"/>
</dbReference>
<gene>
    <name evidence="2" type="ORF">B0A81_08695</name>
</gene>
<sequence length="386" mass="43938">MKEKKIVGFITASDPNDKRSWSGIHYRMYKALLNEFDEVYVLGPMPKSSALNKTLKIFNKIHVKLFSKKYNVFHNILVSKFYASKISTKLKRKKVDILFAPAAATEIAYLKTSTPICYLSDTSFSQINEYYKIFSGISALSIKESNLIEQKAINNSSTQIYSSKWAADYVINNYKANSKNVRTVSFGANIDYIPEKTDIKKDFGGTINFLFLGVDWERKGGDIVLESLNILIDKGFDITLTICGCVPPNQITNSRIKVIPFLNKNKSEDYNLFLEILFQTHILFVPTRADCTPIAFCEANAFGIPVITTDTGGVNSIIENDINGYALSFEAKPIEYANQIQDLLNNREKLKELAEQSRLKFDNELNWNYWGKKMREIFLSTIEKEG</sequence>
<name>A0ABX4CX04_9FLAO</name>
<dbReference type="SUPFAM" id="SSF53756">
    <property type="entry name" value="UDP-Glycosyltransferase/glycogen phosphorylase"/>
    <property type="match status" value="1"/>
</dbReference>
<dbReference type="PANTHER" id="PTHR12526:SF637">
    <property type="entry name" value="GLYCOSYLTRANSFERASE EPSF-RELATED"/>
    <property type="match status" value="1"/>
</dbReference>
<dbReference type="Pfam" id="PF00534">
    <property type="entry name" value="Glycos_transf_1"/>
    <property type="match status" value="1"/>
</dbReference>
<evidence type="ECO:0000313" key="3">
    <source>
        <dbReference type="Proteomes" id="UP000198381"/>
    </source>
</evidence>
<evidence type="ECO:0000313" key="2">
    <source>
        <dbReference type="EMBL" id="OXB08779.1"/>
    </source>
</evidence>
<dbReference type="PANTHER" id="PTHR12526">
    <property type="entry name" value="GLYCOSYLTRANSFERASE"/>
    <property type="match status" value="1"/>
</dbReference>
<dbReference type="EMBL" id="MUHD01000015">
    <property type="protein sequence ID" value="OXB08779.1"/>
    <property type="molecule type" value="Genomic_DNA"/>
</dbReference>
<dbReference type="Gene3D" id="3.40.50.2000">
    <property type="entry name" value="Glycogen Phosphorylase B"/>
    <property type="match status" value="2"/>
</dbReference>
<evidence type="ECO:0000259" key="1">
    <source>
        <dbReference type="Pfam" id="PF00534"/>
    </source>
</evidence>